<dbReference type="InterPro" id="IPR051450">
    <property type="entry name" value="Gfo/Idh/MocA_Oxidoreductases"/>
</dbReference>
<dbReference type="EMBL" id="CP060780">
    <property type="protein sequence ID" value="QNP43108.1"/>
    <property type="molecule type" value="Genomic_DNA"/>
</dbReference>
<keyword evidence="3" id="KW-1185">Reference proteome</keyword>
<dbReference type="InterPro" id="IPR036291">
    <property type="entry name" value="NAD(P)-bd_dom_sf"/>
</dbReference>
<dbReference type="PANTHER" id="PTHR43377:SF1">
    <property type="entry name" value="BILIVERDIN REDUCTASE A"/>
    <property type="match status" value="1"/>
</dbReference>
<name>A0ABX6T1M3_9SPHN</name>
<gene>
    <name evidence="2" type="ORF">H9L15_14320</name>
</gene>
<dbReference type="SUPFAM" id="SSF51735">
    <property type="entry name" value="NAD(P)-binding Rossmann-fold domains"/>
    <property type="match status" value="1"/>
</dbReference>
<dbReference type="Gene3D" id="3.30.360.10">
    <property type="entry name" value="Dihydrodipicolinate Reductase, domain 2"/>
    <property type="match status" value="1"/>
</dbReference>
<dbReference type="SUPFAM" id="SSF55347">
    <property type="entry name" value="Glyceraldehyde-3-phosphate dehydrogenase-like, C-terminal domain"/>
    <property type="match status" value="1"/>
</dbReference>
<sequence length="353" mass="38248">MNSGQPLKCAVIGCGTIAYEHLPYLSESPLVELVAVCDRSNAAATFVQKRFHAAKAYTDHAAMLADAKPDVVHILTPPHTHVAIARDCLDAGANVICEKPMAGTANETADLLDYAAERDRLLVESRNYLFNDQVIDIRRIIDGGELGEIREIDLILSLDFLGGPFGDLNLAGPGVDLPAGAVHDFLPHLAYLFLVFAGHSGDVDDVQGRLANLSGNSRAGFDHLDALVVAGNVRGRLRITSDVGPDSFRVYARGTDASLESDLFNPFLRIDGPPNIGKRSFIGQIRNGFSLVRAGTRNLRNKVMQHGTYHGMPRMLDAIYRSLATSGEPPFTPAQMIDTARLVDRLVALKIAR</sequence>
<dbReference type="Pfam" id="PF01408">
    <property type="entry name" value="GFO_IDH_MocA"/>
    <property type="match status" value="1"/>
</dbReference>
<organism evidence="2 3">
    <name type="scientific">Sphingomonas daechungensis</name>
    <dbReference type="NCBI Taxonomy" id="1176646"/>
    <lineage>
        <taxon>Bacteria</taxon>
        <taxon>Pseudomonadati</taxon>
        <taxon>Pseudomonadota</taxon>
        <taxon>Alphaproteobacteria</taxon>
        <taxon>Sphingomonadales</taxon>
        <taxon>Sphingomonadaceae</taxon>
        <taxon>Sphingomonas</taxon>
    </lineage>
</organism>
<feature type="domain" description="Gfo/Idh/MocA-like oxidoreductase N-terminal" evidence="1">
    <location>
        <begin position="7"/>
        <end position="122"/>
    </location>
</feature>
<dbReference type="PANTHER" id="PTHR43377">
    <property type="entry name" value="BILIVERDIN REDUCTASE A"/>
    <property type="match status" value="1"/>
</dbReference>
<evidence type="ECO:0000259" key="1">
    <source>
        <dbReference type="Pfam" id="PF01408"/>
    </source>
</evidence>
<evidence type="ECO:0000313" key="2">
    <source>
        <dbReference type="EMBL" id="QNP43108.1"/>
    </source>
</evidence>
<dbReference type="Gene3D" id="3.40.50.720">
    <property type="entry name" value="NAD(P)-binding Rossmann-like Domain"/>
    <property type="match status" value="1"/>
</dbReference>
<dbReference type="RefSeq" id="WP_187714538.1">
    <property type="nucleotide sequence ID" value="NZ_BAABJC010000001.1"/>
</dbReference>
<accession>A0ABX6T1M3</accession>
<proteinExistence type="predicted"/>
<reference evidence="2 3" key="1">
    <citation type="submission" date="2020-08" db="EMBL/GenBank/DDBJ databases">
        <title>Genome sequence of Sphingomonas daechungensis KACC 18115T.</title>
        <authorList>
            <person name="Hyun D.-W."/>
            <person name="Bae J.-W."/>
        </authorList>
    </citation>
    <scope>NUCLEOTIDE SEQUENCE [LARGE SCALE GENOMIC DNA]</scope>
    <source>
        <strain evidence="2 3">KACC 18115</strain>
    </source>
</reference>
<protein>
    <submittedName>
        <fullName evidence="2">Gfo/Idh/MocA family oxidoreductase</fullName>
    </submittedName>
</protein>
<dbReference type="InterPro" id="IPR000683">
    <property type="entry name" value="Gfo/Idh/MocA-like_OxRdtase_N"/>
</dbReference>
<dbReference type="Proteomes" id="UP000516134">
    <property type="component" value="Chromosome"/>
</dbReference>
<evidence type="ECO:0000313" key="3">
    <source>
        <dbReference type="Proteomes" id="UP000516134"/>
    </source>
</evidence>